<comment type="similarity">
    <text evidence="1 5">Belongs to the thiolase-like superfamily. HMG-CoA synthase family.</text>
</comment>
<dbReference type="Pfam" id="PF08540">
    <property type="entry name" value="HMG_CoA_synt_C"/>
    <property type="match status" value="1"/>
</dbReference>
<dbReference type="EMBL" id="DS022301">
    <property type="protein sequence ID" value="OAJ37898.1"/>
    <property type="molecule type" value="Genomic_DNA"/>
</dbReference>
<evidence type="ECO:0000259" key="7">
    <source>
        <dbReference type="Pfam" id="PF01154"/>
    </source>
</evidence>
<evidence type="ECO:0000259" key="8">
    <source>
        <dbReference type="Pfam" id="PF08540"/>
    </source>
</evidence>
<dbReference type="GO" id="GO:0006696">
    <property type="term" value="P:ergosterol biosynthetic process"/>
    <property type="evidence" value="ECO:0007669"/>
    <property type="project" value="TreeGrafter"/>
</dbReference>
<dbReference type="NCBIfam" id="TIGR01833">
    <property type="entry name" value="HMG-CoA-S_euk"/>
    <property type="match status" value="1"/>
</dbReference>
<dbReference type="AlphaFoldDB" id="A0A177WCR3"/>
<reference evidence="9 10" key="1">
    <citation type="submission" date="2006-10" db="EMBL/GenBank/DDBJ databases">
        <title>The Genome Sequence of Batrachochytrium dendrobatidis JEL423.</title>
        <authorList>
            <consortium name="The Broad Institute Genome Sequencing Platform"/>
            <person name="Birren B."/>
            <person name="Lander E."/>
            <person name="Galagan J."/>
            <person name="Cuomo C."/>
            <person name="Devon K."/>
            <person name="Jaffe D."/>
            <person name="Butler J."/>
            <person name="Alvarez P."/>
            <person name="Gnerre S."/>
            <person name="Grabherr M."/>
            <person name="Kleber M."/>
            <person name="Mauceli E."/>
            <person name="Brockman W."/>
            <person name="Young S."/>
            <person name="LaButti K."/>
            <person name="Sykes S."/>
            <person name="DeCaprio D."/>
            <person name="Crawford M."/>
            <person name="Koehrsen M."/>
            <person name="Engels R."/>
            <person name="Montgomery P."/>
            <person name="Pearson M."/>
            <person name="Howarth C."/>
            <person name="Larson L."/>
            <person name="White J."/>
            <person name="O'Leary S."/>
            <person name="Kodira C."/>
            <person name="Zeng Q."/>
            <person name="Yandava C."/>
            <person name="Alvarado L."/>
            <person name="Longcore J."/>
            <person name="James T."/>
        </authorList>
    </citation>
    <scope>NUCLEOTIDE SEQUENCE [LARGE SCALE GENOMIC DNA]</scope>
    <source>
        <strain evidence="9 10">JEL423</strain>
    </source>
</reference>
<dbReference type="Proteomes" id="UP000077115">
    <property type="component" value="Unassembled WGS sequence"/>
</dbReference>
<feature type="domain" description="Hydroxymethylglutaryl-coenzyme A synthase C-terminal" evidence="8">
    <location>
        <begin position="222"/>
        <end position="490"/>
    </location>
</feature>
<dbReference type="InterPro" id="IPR000590">
    <property type="entry name" value="HMG_CoA_synt_AS"/>
</dbReference>
<proteinExistence type="inferred from homology"/>
<feature type="active site" description="Proton donor/acceptor" evidence="3">
    <location>
        <position position="130"/>
    </location>
</feature>
<accession>A0A177WCR3</accession>
<comment type="catalytic activity">
    <reaction evidence="5">
        <text>acetoacetyl-CoA + acetyl-CoA + H2O = (3S)-3-hydroxy-3-methylglutaryl-CoA + CoA + H(+)</text>
        <dbReference type="Rhea" id="RHEA:10188"/>
        <dbReference type="ChEBI" id="CHEBI:15377"/>
        <dbReference type="ChEBI" id="CHEBI:15378"/>
        <dbReference type="ChEBI" id="CHEBI:43074"/>
        <dbReference type="ChEBI" id="CHEBI:57286"/>
        <dbReference type="ChEBI" id="CHEBI:57287"/>
        <dbReference type="ChEBI" id="CHEBI:57288"/>
        <dbReference type="EC" id="2.3.3.10"/>
    </reaction>
</comment>
<comment type="function">
    <text evidence="5">Catalyzes the condensation of acetyl-CoA with acetoacetyl-CoA to form HMG-CoA.</text>
</comment>
<feature type="active site" description="Acyl-thioester intermediate" evidence="3">
    <location>
        <position position="164"/>
    </location>
</feature>
<dbReference type="PROSITE" id="PS01226">
    <property type="entry name" value="HMG_COA_SYNTHASE"/>
    <property type="match status" value="1"/>
</dbReference>
<organism evidence="9 10">
    <name type="scientific">Batrachochytrium dendrobatidis (strain JEL423)</name>
    <dbReference type="NCBI Taxonomy" id="403673"/>
    <lineage>
        <taxon>Eukaryota</taxon>
        <taxon>Fungi</taxon>
        <taxon>Fungi incertae sedis</taxon>
        <taxon>Chytridiomycota</taxon>
        <taxon>Chytridiomycota incertae sedis</taxon>
        <taxon>Chytridiomycetes</taxon>
        <taxon>Rhizophydiales</taxon>
        <taxon>Rhizophydiales incertae sedis</taxon>
        <taxon>Batrachochytrium</taxon>
    </lineage>
</organism>
<dbReference type="InterPro" id="IPR010122">
    <property type="entry name" value="HMG_CoA_synthase_euk"/>
</dbReference>
<feature type="binding site" evidence="4">
    <location>
        <position position="256"/>
    </location>
    <ligand>
        <name>CoA</name>
        <dbReference type="ChEBI" id="CHEBI:57287"/>
    </ligand>
</feature>
<feature type="active site" description="Proton donor/acceptor" evidence="3">
    <location>
        <position position="294"/>
    </location>
</feature>
<keyword evidence="2 5" id="KW-0808">Transferase</keyword>
<feature type="domain" description="Hydroxymethylglutaryl-coenzyme A synthase N-terminal" evidence="7">
    <location>
        <begin position="50"/>
        <end position="221"/>
    </location>
</feature>
<evidence type="ECO:0000313" key="10">
    <source>
        <dbReference type="Proteomes" id="UP000077115"/>
    </source>
</evidence>
<dbReference type="FunFam" id="3.40.47.10:FF:000190">
    <property type="entry name" value="3-hydroxy-3-methylglutaryl coenzyme A synthase"/>
    <property type="match status" value="1"/>
</dbReference>
<name>A0A177WCR3_BATDL</name>
<dbReference type="eggNOG" id="KOG1393">
    <property type="taxonomic scope" value="Eukaryota"/>
</dbReference>
<gene>
    <name evidence="9" type="ORF">BDEG_21868</name>
</gene>
<dbReference type="OrthoDB" id="1269963at2759"/>
<dbReference type="EC" id="2.3.3.10" evidence="5"/>
<dbReference type="InterPro" id="IPR013746">
    <property type="entry name" value="HMG_CoA_synt_C_dom"/>
</dbReference>
<dbReference type="InterPro" id="IPR016039">
    <property type="entry name" value="Thiolase-like"/>
</dbReference>
<feature type="region of interest" description="Disordered" evidence="6">
    <location>
        <begin position="1"/>
        <end position="26"/>
    </location>
</feature>
<dbReference type="CDD" id="cd00827">
    <property type="entry name" value="init_cond_enzymes"/>
    <property type="match status" value="1"/>
</dbReference>
<evidence type="ECO:0000256" key="5">
    <source>
        <dbReference type="RuleBase" id="RU364071"/>
    </source>
</evidence>
<dbReference type="GO" id="GO:0006084">
    <property type="term" value="P:acetyl-CoA metabolic process"/>
    <property type="evidence" value="ECO:0007669"/>
    <property type="project" value="InterPro"/>
</dbReference>
<feature type="binding site" evidence="4">
    <location>
        <position position="303"/>
    </location>
    <ligand>
        <name>CoA</name>
        <dbReference type="ChEBI" id="CHEBI:57287"/>
    </ligand>
</feature>
<dbReference type="GO" id="GO:0004421">
    <property type="term" value="F:hydroxymethylglutaryl-CoA synthase activity"/>
    <property type="evidence" value="ECO:0007669"/>
    <property type="project" value="UniProtKB-EC"/>
</dbReference>
<dbReference type="PANTHER" id="PTHR43323:SF2">
    <property type="entry name" value="HYDROXYMETHYLGLUTARYL-COA SYNTHASE"/>
    <property type="match status" value="1"/>
</dbReference>
<sequence length="493" mass="54641">MLRNNSSSNGSVHSITNGQNLNNSTPVSAPTDIFSVGTGVPLPLNADNTMNVGIHAIEVYFPKKCVDQAQLEQFDGVSSGKYTIGLGQTKMAFCDDREDINSMCLTVVKSLMDKYNVSYSQIGRLEVGTETIIDKSKSVKSVLMQLFVESGNSNVEGIDTTNACYGGTNALFNTINWLESSSWDGRLAIVVAADIAIYKSGNARPTGGAGAVAMLLGRNAPIVFDHRMRVSHLEHVWDFYKPDLHSEYPEVDGQLSNKCYIKALDTCYNHYLDRLEQSGVVNADRNNLDYVLFHCPYNKLVQKSYGRFAFNDLRRNPSAKELAQFEEHASTPIEQTYTNKDIEKVFMGVTKDMFSARVAPGLMAAKNLGNMYCASLYGGLVSLLSSVPSNELLNKRVGMFSYGSGLASSFFSFTVRGSTESMAKHLNLSARLAARTVVDPNDFDQVMQLRQDVHNACDYQPQGIVDETNFFPGSFYLDKVDSKYRRTYKRFVL</sequence>
<dbReference type="SUPFAM" id="SSF53901">
    <property type="entry name" value="Thiolase-like"/>
    <property type="match status" value="2"/>
</dbReference>
<dbReference type="STRING" id="403673.A0A177WCR3"/>
<dbReference type="Gene3D" id="3.40.47.10">
    <property type="match status" value="1"/>
</dbReference>
<feature type="binding site" evidence="4">
    <location>
        <position position="299"/>
    </location>
    <ligand>
        <name>CoA</name>
        <dbReference type="ChEBI" id="CHEBI:57287"/>
    </ligand>
</feature>
<dbReference type="GO" id="GO:0010142">
    <property type="term" value="P:farnesyl diphosphate biosynthetic process, mevalonate pathway"/>
    <property type="evidence" value="ECO:0007669"/>
    <property type="project" value="InterPro"/>
</dbReference>
<evidence type="ECO:0000256" key="3">
    <source>
        <dbReference type="PIRSR" id="PIRSR610122-1"/>
    </source>
</evidence>
<feature type="binding site" evidence="4">
    <location>
        <position position="202"/>
    </location>
    <ligand>
        <name>CoA</name>
        <dbReference type="ChEBI" id="CHEBI:57287"/>
    </ligand>
</feature>
<evidence type="ECO:0000256" key="1">
    <source>
        <dbReference type="ARBA" id="ARBA00007061"/>
    </source>
</evidence>
<dbReference type="PANTHER" id="PTHR43323">
    <property type="entry name" value="3-HYDROXY-3-METHYLGLUTARYL COENZYME A SYNTHASE"/>
    <property type="match status" value="1"/>
</dbReference>
<evidence type="ECO:0000256" key="2">
    <source>
        <dbReference type="ARBA" id="ARBA00022679"/>
    </source>
</evidence>
<evidence type="ECO:0000256" key="4">
    <source>
        <dbReference type="PIRSR" id="PIRSR610122-2"/>
    </source>
</evidence>
<evidence type="ECO:0000256" key="6">
    <source>
        <dbReference type="SAM" id="MobiDB-lite"/>
    </source>
</evidence>
<dbReference type="Pfam" id="PF01154">
    <property type="entry name" value="HMG_CoA_synt_N"/>
    <property type="match status" value="1"/>
</dbReference>
<evidence type="ECO:0000313" key="9">
    <source>
        <dbReference type="EMBL" id="OAJ37898.1"/>
    </source>
</evidence>
<dbReference type="VEuPathDB" id="FungiDB:BDEG_21868"/>
<protein>
    <recommendedName>
        <fullName evidence="5">Hydroxymethylglutaryl-CoA synthase</fullName>
        <shortName evidence="5">HMG-CoA synthase</shortName>
        <ecNumber evidence="5">2.3.3.10</ecNumber>
    </recommendedName>
    <alternativeName>
        <fullName evidence="5">3-hydroxy-3-methylglutaryl coenzyme A synthase</fullName>
    </alternativeName>
</protein>
<dbReference type="InterPro" id="IPR013528">
    <property type="entry name" value="HMG_CoA_synth_N"/>
</dbReference>
<reference evidence="9 10" key="2">
    <citation type="submission" date="2016-05" db="EMBL/GenBank/DDBJ databases">
        <title>Lineage-specific infection strategies underlie the spectrum of fungal disease in amphibians.</title>
        <authorList>
            <person name="Cuomo C.A."/>
            <person name="Farrer R.A."/>
            <person name="James T."/>
            <person name="Longcore J."/>
            <person name="Birren B."/>
        </authorList>
    </citation>
    <scope>NUCLEOTIDE SEQUENCE [LARGE SCALE GENOMIC DNA]</scope>
    <source>
        <strain evidence="9 10">JEL423</strain>
    </source>
</reference>